<feature type="domain" description="Rhodanese" evidence="1">
    <location>
        <begin position="25"/>
        <end position="115"/>
    </location>
</feature>
<evidence type="ECO:0000313" key="3">
    <source>
        <dbReference type="Proteomes" id="UP000217944"/>
    </source>
</evidence>
<dbReference type="RefSeq" id="WP_096258843.1">
    <property type="nucleotide sequence ID" value="NZ_BDME01000002.1"/>
</dbReference>
<sequence length="120" mass="13863">MFNFLKKNKQVKVELKKDPFPDYNDVKTRTIIDIRDPEDVEFYGKLPNSVNIPFDEYFASKLLMLDKSKKYAIMDDRGILSNLNKAVEVAKNLGLDVVGLRGGFFYITEVLNVKPIKENE</sequence>
<dbReference type="InterPro" id="IPR001763">
    <property type="entry name" value="Rhodanese-like_dom"/>
</dbReference>
<proteinExistence type="predicted"/>
<dbReference type="PROSITE" id="PS50206">
    <property type="entry name" value="RHODANESE_3"/>
    <property type="match status" value="1"/>
</dbReference>
<dbReference type="OrthoDB" id="5373002at2"/>
<comment type="caution">
    <text evidence="2">The sequence shown here is derived from an EMBL/GenBank/DDBJ whole genome shotgun (WGS) entry which is preliminary data.</text>
</comment>
<protein>
    <recommendedName>
        <fullName evidence="1">Rhodanese domain-containing protein</fullName>
    </recommendedName>
</protein>
<dbReference type="Pfam" id="PF00581">
    <property type="entry name" value="Rhodanese"/>
    <property type="match status" value="1"/>
</dbReference>
<dbReference type="Gene3D" id="3.40.250.10">
    <property type="entry name" value="Rhodanese-like domain"/>
    <property type="match status" value="1"/>
</dbReference>
<accession>A0A292YEB2</accession>
<dbReference type="AlphaFoldDB" id="A0A292YEB2"/>
<dbReference type="InterPro" id="IPR036873">
    <property type="entry name" value="Rhodanese-like_dom_sf"/>
</dbReference>
<keyword evidence="3" id="KW-1185">Reference proteome</keyword>
<dbReference type="Proteomes" id="UP000217944">
    <property type="component" value="Unassembled WGS sequence"/>
</dbReference>
<name>A0A292YEB2_9BACT</name>
<evidence type="ECO:0000313" key="2">
    <source>
        <dbReference type="EMBL" id="GAX87613.1"/>
    </source>
</evidence>
<dbReference type="EMBL" id="BDME01000002">
    <property type="protein sequence ID" value="GAX87613.1"/>
    <property type="molecule type" value="Genomic_DNA"/>
</dbReference>
<evidence type="ECO:0000259" key="1">
    <source>
        <dbReference type="PROSITE" id="PS50206"/>
    </source>
</evidence>
<dbReference type="CDD" id="cd00158">
    <property type="entry name" value="RHOD"/>
    <property type="match status" value="1"/>
</dbReference>
<gene>
    <name evidence="2" type="ORF">LNAT_P0910</name>
</gene>
<reference evidence="2 3" key="1">
    <citation type="journal article" date="2017" name="Syst. Appl. Microbiol.">
        <title>Lebetimonas natsushimae sp. nov., a novel strictly anaerobic, moderately thermophilic chemoautotroph isolated from a deep-sea hydrothermal vent polychaete nest in the Mid-Okinawa Trough.</title>
        <authorList>
            <person name="Nagata R."/>
            <person name="Takaki Y."/>
            <person name="Tame A."/>
            <person name="Nunoura T."/>
            <person name="Muto H."/>
            <person name="Mino S."/>
            <person name="Sawayama S."/>
            <person name="Takai K."/>
            <person name="Nakagawa S."/>
        </authorList>
    </citation>
    <scope>NUCLEOTIDE SEQUENCE [LARGE SCALE GENOMIC DNA]</scope>
    <source>
        <strain evidence="2 3">HS1857</strain>
    </source>
</reference>
<dbReference type="SUPFAM" id="SSF52821">
    <property type="entry name" value="Rhodanese/Cell cycle control phosphatase"/>
    <property type="match status" value="1"/>
</dbReference>
<organism evidence="2 3">
    <name type="scientific">Lebetimonas natsushimae</name>
    <dbReference type="NCBI Taxonomy" id="1936991"/>
    <lineage>
        <taxon>Bacteria</taxon>
        <taxon>Pseudomonadati</taxon>
        <taxon>Campylobacterota</taxon>
        <taxon>Epsilonproteobacteria</taxon>
        <taxon>Nautiliales</taxon>
        <taxon>Nautiliaceae</taxon>
        <taxon>Lebetimonas</taxon>
    </lineage>
</organism>